<dbReference type="PANTHER" id="PTHR43792">
    <property type="entry name" value="GNAT FAMILY, PUTATIVE (AFU_ORTHOLOGUE AFUA_3G00765)-RELATED-RELATED"/>
    <property type="match status" value="1"/>
</dbReference>
<dbReference type="Proteomes" id="UP001499863">
    <property type="component" value="Unassembled WGS sequence"/>
</dbReference>
<accession>A0ABP4J2Z2</accession>
<keyword evidence="3" id="KW-1185">Reference proteome</keyword>
<dbReference type="InterPro" id="IPR016181">
    <property type="entry name" value="Acyl_CoA_acyltransferase"/>
</dbReference>
<proteinExistence type="predicted"/>
<dbReference type="EMBL" id="BAAAKJ010000290">
    <property type="protein sequence ID" value="GAA1405209.1"/>
    <property type="molecule type" value="Genomic_DNA"/>
</dbReference>
<sequence>MITLRELTPEDADALQGIYSPESTRFLGRGPMSDTEARRVAGEAVAAGTRSPHTVYTLGLDLDHDLIGIIRLHLDRPVTALSYILRADTWGMGYPTDAVRRMLALGFGSLGLPEIQAKHHPGNPASGRVLLKTGFVSTGEYAGFSTYAIRQSVPRVPTGSVPGHPPGTE</sequence>
<evidence type="ECO:0000313" key="2">
    <source>
        <dbReference type="EMBL" id="GAA1405209.1"/>
    </source>
</evidence>
<dbReference type="Gene3D" id="3.40.630.30">
    <property type="match status" value="1"/>
</dbReference>
<dbReference type="InterPro" id="IPR051531">
    <property type="entry name" value="N-acetyltransferase"/>
</dbReference>
<dbReference type="SUPFAM" id="SSF55729">
    <property type="entry name" value="Acyl-CoA N-acyltransferases (Nat)"/>
    <property type="match status" value="1"/>
</dbReference>
<gene>
    <name evidence="2" type="ORF">GCM10009639_51950</name>
</gene>
<protein>
    <submittedName>
        <fullName evidence="2">GNAT family N-acetyltransferase</fullName>
    </submittedName>
</protein>
<dbReference type="InterPro" id="IPR000182">
    <property type="entry name" value="GNAT_dom"/>
</dbReference>
<name>A0ABP4J2Z2_9ACTN</name>
<reference evidence="3" key="1">
    <citation type="journal article" date="2019" name="Int. J. Syst. Evol. Microbiol.">
        <title>The Global Catalogue of Microorganisms (GCM) 10K type strain sequencing project: providing services to taxonomists for standard genome sequencing and annotation.</title>
        <authorList>
            <consortium name="The Broad Institute Genomics Platform"/>
            <consortium name="The Broad Institute Genome Sequencing Center for Infectious Disease"/>
            <person name="Wu L."/>
            <person name="Ma J."/>
        </authorList>
    </citation>
    <scope>NUCLEOTIDE SEQUENCE [LARGE SCALE GENOMIC DNA]</scope>
    <source>
        <strain evidence="3">JCM 12393</strain>
    </source>
</reference>
<evidence type="ECO:0000259" key="1">
    <source>
        <dbReference type="PROSITE" id="PS51186"/>
    </source>
</evidence>
<dbReference type="PROSITE" id="PS51186">
    <property type="entry name" value="GNAT"/>
    <property type="match status" value="1"/>
</dbReference>
<feature type="domain" description="N-acetyltransferase" evidence="1">
    <location>
        <begin position="2"/>
        <end position="154"/>
    </location>
</feature>
<organism evidence="2 3">
    <name type="scientific">Kitasatospora putterlickiae</name>
    <dbReference type="NCBI Taxonomy" id="221725"/>
    <lineage>
        <taxon>Bacteria</taxon>
        <taxon>Bacillati</taxon>
        <taxon>Actinomycetota</taxon>
        <taxon>Actinomycetes</taxon>
        <taxon>Kitasatosporales</taxon>
        <taxon>Streptomycetaceae</taxon>
        <taxon>Kitasatospora</taxon>
    </lineage>
</organism>
<dbReference type="Pfam" id="PF13302">
    <property type="entry name" value="Acetyltransf_3"/>
    <property type="match status" value="1"/>
</dbReference>
<comment type="caution">
    <text evidence="2">The sequence shown here is derived from an EMBL/GenBank/DDBJ whole genome shotgun (WGS) entry which is preliminary data.</text>
</comment>
<evidence type="ECO:0000313" key="3">
    <source>
        <dbReference type="Proteomes" id="UP001499863"/>
    </source>
</evidence>